<dbReference type="Gene3D" id="3.30.420.10">
    <property type="entry name" value="Ribonuclease H-like superfamily/Ribonuclease H"/>
    <property type="match status" value="1"/>
</dbReference>
<sequence>MSVHQATSGPTTVTSGAMGLAAVSGQATALPTAFTAGTLHDPATGAWNMNTCASSHLNSSVTSLSDIFNTCMYPSISVGDGHSILVTNTGHSILTTPTKSLHLNNVLITPHIVKNLIYVRQFVRDNNCTVEFNAFGFSVKDFMTHRVLLRCDSTRDLYPVTTPSPIPQALLVSQHTWHQRLGYPGSEVLRRLVSNNFMSCNKEKPPVLCHACQLGKHVRLPFASSNTVFTSRFDIVHSDVWTSPISSLFDYKYYVLFFDHYSQFVWVYPLLHKSDVLSKFTLFRYYVHTQFKCEIRSFQCDHGGEFDNRNLHKLFADNGIQFRFSCPHTSQQNGKSERMVRTINNLIRTLPFQANLPPTFWLRLLIWLFTYSIFCHQLL</sequence>
<dbReference type="InterPro" id="IPR001584">
    <property type="entry name" value="Integrase_cat-core"/>
</dbReference>
<comment type="caution">
    <text evidence="2">The sequence shown here is derived from an EMBL/GenBank/DDBJ whole genome shotgun (WGS) entry which is preliminary data.</text>
</comment>
<dbReference type="SUPFAM" id="SSF53098">
    <property type="entry name" value="Ribonuclease H-like"/>
    <property type="match status" value="1"/>
</dbReference>
<dbReference type="InterPro" id="IPR036397">
    <property type="entry name" value="RNaseH_sf"/>
</dbReference>
<gene>
    <name evidence="2" type="ORF">Tco_1131760</name>
</gene>
<dbReference type="EMBL" id="BQNB010021721">
    <property type="protein sequence ID" value="GJU09364.1"/>
    <property type="molecule type" value="Genomic_DNA"/>
</dbReference>
<accession>A0ABQ5JAL1</accession>
<dbReference type="PANTHER" id="PTHR42648">
    <property type="entry name" value="TRANSPOSASE, PUTATIVE-RELATED"/>
    <property type="match status" value="1"/>
</dbReference>
<dbReference type="PANTHER" id="PTHR42648:SF30">
    <property type="entry name" value="RIBONUCLEASE H-LIKE DOMAIN, GAG-PRE-INTEGRASE DOMAIN PROTEIN-RELATED"/>
    <property type="match status" value="1"/>
</dbReference>
<proteinExistence type="predicted"/>
<evidence type="ECO:0000259" key="1">
    <source>
        <dbReference type="PROSITE" id="PS50994"/>
    </source>
</evidence>
<organism evidence="2 3">
    <name type="scientific">Tanacetum coccineum</name>
    <dbReference type="NCBI Taxonomy" id="301880"/>
    <lineage>
        <taxon>Eukaryota</taxon>
        <taxon>Viridiplantae</taxon>
        <taxon>Streptophyta</taxon>
        <taxon>Embryophyta</taxon>
        <taxon>Tracheophyta</taxon>
        <taxon>Spermatophyta</taxon>
        <taxon>Magnoliopsida</taxon>
        <taxon>eudicotyledons</taxon>
        <taxon>Gunneridae</taxon>
        <taxon>Pentapetalae</taxon>
        <taxon>asterids</taxon>
        <taxon>campanulids</taxon>
        <taxon>Asterales</taxon>
        <taxon>Asteraceae</taxon>
        <taxon>Asteroideae</taxon>
        <taxon>Anthemideae</taxon>
        <taxon>Anthemidinae</taxon>
        <taxon>Tanacetum</taxon>
    </lineage>
</organism>
<protein>
    <submittedName>
        <fullName evidence="2">Ribonuclease H-like domain-containing protein</fullName>
    </submittedName>
</protein>
<keyword evidence="3" id="KW-1185">Reference proteome</keyword>
<dbReference type="Pfam" id="PF00665">
    <property type="entry name" value="rve"/>
    <property type="match status" value="1"/>
</dbReference>
<feature type="domain" description="Integrase catalytic" evidence="1">
    <location>
        <begin position="217"/>
        <end position="379"/>
    </location>
</feature>
<dbReference type="PROSITE" id="PS50994">
    <property type="entry name" value="INTEGRASE"/>
    <property type="match status" value="1"/>
</dbReference>
<reference evidence="2" key="2">
    <citation type="submission" date="2022-01" db="EMBL/GenBank/DDBJ databases">
        <authorList>
            <person name="Yamashiro T."/>
            <person name="Shiraishi A."/>
            <person name="Satake H."/>
            <person name="Nakayama K."/>
        </authorList>
    </citation>
    <scope>NUCLEOTIDE SEQUENCE</scope>
</reference>
<evidence type="ECO:0000313" key="3">
    <source>
        <dbReference type="Proteomes" id="UP001151760"/>
    </source>
</evidence>
<dbReference type="Pfam" id="PF13976">
    <property type="entry name" value="gag_pre-integrs"/>
    <property type="match status" value="1"/>
</dbReference>
<dbReference type="InterPro" id="IPR025724">
    <property type="entry name" value="GAG-pre-integrase_dom"/>
</dbReference>
<evidence type="ECO:0000313" key="2">
    <source>
        <dbReference type="EMBL" id="GJU09364.1"/>
    </source>
</evidence>
<name>A0ABQ5JAL1_9ASTR</name>
<dbReference type="InterPro" id="IPR039537">
    <property type="entry name" value="Retrotran_Ty1/copia-like"/>
</dbReference>
<reference evidence="2" key="1">
    <citation type="journal article" date="2022" name="Int. J. Mol. Sci.">
        <title>Draft Genome of Tanacetum Coccineum: Genomic Comparison of Closely Related Tanacetum-Family Plants.</title>
        <authorList>
            <person name="Yamashiro T."/>
            <person name="Shiraishi A."/>
            <person name="Nakayama K."/>
            <person name="Satake H."/>
        </authorList>
    </citation>
    <scope>NUCLEOTIDE SEQUENCE</scope>
</reference>
<dbReference type="InterPro" id="IPR012337">
    <property type="entry name" value="RNaseH-like_sf"/>
</dbReference>
<dbReference type="Proteomes" id="UP001151760">
    <property type="component" value="Unassembled WGS sequence"/>
</dbReference>